<accession>A0ABN9TE78</accession>
<sequence length="2513" mass="278092">MSLSRQLALPKACPLLKHMPALPKHATEDEQIEHRAFVDAVQILWNYPKERERTVTKLTNKLTGHQESDIEHQFQVAPDTIGDLDYDWLVQWAKKTFKLSDTVLARMKVYDSQALPNVFRLKHNLAKGLKCHPALQSKLVLHRAVAIRSDETANKYLSDLTSGGARPTVNPDTGAVAWGSIGLFGMVFDANQKCTKFVYKPTAYAVDVSAEYEITEAWDIVYNWSHTRAVVKKNAVQSYPILKFFKHHKGNSKNPHSDMPLGGSNTLWDDIVKRSVQQVDEQKQSATVGATEGPSPEFKKEIREQNKAATKRSMDKLQEAAAKRAAKRACKGPERPLDAVALLRRKLAEAKFNHCMMMADGLDDAGYEECPTKDVILVPPRTADGRWELIHPVTLEQQFLPQPVEHWQLDVDDDGWACLSDVGSDETILPEVVLKRCLEVDKHGERFYSEVRKGKTVRFSLYDLQQKYRTLTVTVGIGAIRAAVSLQTFYLPWPLPGNLHFAWNAHNVYTVLQLTSYKKQPSKWAFQSSGTWRRHCSEFGLSRQILHSSHSGEGEDRTVDADYFLPATCLSTFGLLQCLARWTQKPPQHGGLHARRDAVEELLRGLLADTVEHPKVCKALDVHFSDDFRWTWPEPRPQAHVTLSVLDGKVDLRAWRDRRDLETSSGIMSRAEGAESLSKPSARDVPSQGAGRLQGAARPPVPAPRLEVDWDLVLLRQCQAWWGLLRLDDTSETILLRDLFCLSMRYCTERTGGPLFVQIAVQLAHCIEKDIYLAANYKSSGSQVSAKFDSLLDLMDAPDSLNCALLRHVLGGVTMSEQFTSISIVTDKGNACGLTLDVAKAFRTPEEVEHFTKSSAARRMNLRHLHWLRRNASTAKDKGWRPRPRYRVSTRKWIESKDNIIAVGTRWTGLADFQRAVGKGPWRPEGWRDRPHLNMAQDRGGDGASAVQCLAYKLGINVTEWWDEDHDVNNDIMNAYKATGLFPLVLTWLCRQNLMHGPEKDKDMRFNQFTEMSSMVFKVFTHDSCASFREHSSGILSELKGEFEPSTPATAEKELWAHLREREHGATQGRRVSLCRFGAWVKANVGLLKDHAGRRMRALVDTAPTALAQASEGLGRVFEAGTSWAFPDASAQVFPAEALLVQSCSPPEQEWELMLWKLEILCVEMDFLGTGKFATTVLKSTHAEAAGDLSGGTTAACHDGKVLRSCCQNAAVVSLVLMSVRDNRRRIAIMTSLAVPLVDASGGFNRDCRSVGGNLAWARGQVEGRFMDTLRLVFGALLDDDTLSECGFEMGVLPGDFDEHREFVEDQWANLMGTLCLRMVGNRTKRRSFMFGWPHKLIGLVGEVAPDRKQRILDAFRNDLDSYEAMRRHDKPGEVKWHLSRSQFKRANVEQYVDCFTEKQWLLDQESGDWLSDRFHGVFATHFSEEFFGYAKNAKQVKGSKVFRKPERSMGMALANHLPSKRHRYVEVDDGVPASRKKARLSAEAFGKTPLKPSVDLGGIATTHAAAPYYSPKAVNLATPVGDLHLVRYCKEFCGFSKLSNAVCSAASDCLPFVLRRKDTDPPTKGSTWYLGLGNFPNSAAIAWQIQLKAVPGHDDFWYVDPTNDNVEPVFLPMVDLDDFLVRPFEWRSPAWQRRHLKKAPPGWHKGVRMIVYAAEDIPLKTLAARECFWNWELSFLVWLAKMFGIPVRGHASSLLEVIVSLIMGILECSEDEALGIAKKRVAALVQDTVALDELLEIEEAEKVLTNDDIEKLHKEQKKYAARKGVQDDLVREFTVVQMSRRKAREEAEAKAAKKEKKDKKDKKDKTDKKAPPPEPVAPTALPIGIDHKDANKYKPPGSYIWRSFRGQAWQGRVPPAGIVSRSWQKYGGYNHALRELIKELWKVHCVLEGYDPRECPMAGVFDQEVLAPMDVAPWFLNNVLKHMIGNLRMHGILWCGKSRVGKSNCSKTLAFLHSAFNVQRTGSDAEIAFLTVKHMDFFKAEPTTEVLPGIFDDGLLQKVPADILKAFLNPKEEDAWLWARWGGCAFEQRSSRQAVANPYDREAERAALAAATLGKYSLGYLEKIVAPSLEAVDDEEDLHAILGRANVVVVADTGVHWRVASADLQVGAEYMQWPDPACPDLFNEDKRDHTSPAIRPMPADFEEKMQWSIGYMQNLVDGQDVPTVAAVRVASVFGDRPDRVESVVGGVSGYVQDAASARAPPAAAAASGSDGAASGHIGAVDAAGAERGGSDEEDVFGLGGDVDADEEEGPSSPRASRAPCSIAAQPPIVGCHGELSAEDRAEQVAIFRSLARAHRGALEDLSPPPPTKKPRRLMMGCGGPLSPVDADEQAAIFASLAASAHGEQISIDDDADLDLEGEIGRMLVSEGVVAPESAAGGEASGSAAGCEASGSAAGGQASGSAADNGLIGAGFKDCCVIDALDALGLNVLYLRDGPFSIDDARAMVASDGRAISPAFIRGARGAPPGRYIATYGSAPGVVGHAVAVLIFREGFIVFDGDARACYAGHVSWHCMP</sequence>
<feature type="compositionally biased region" description="Low complexity" evidence="1">
    <location>
        <begin position="2251"/>
        <end position="2261"/>
    </location>
</feature>
<feature type="compositionally biased region" description="Basic and acidic residues" evidence="1">
    <location>
        <begin position="1802"/>
        <end position="1812"/>
    </location>
</feature>
<feature type="non-terminal residue" evidence="2">
    <location>
        <position position="2513"/>
    </location>
</feature>
<feature type="region of interest" description="Disordered" evidence="1">
    <location>
        <begin position="669"/>
        <end position="700"/>
    </location>
</feature>
<feature type="region of interest" description="Disordered" evidence="1">
    <location>
        <begin position="2224"/>
        <end position="2261"/>
    </location>
</feature>
<organism evidence="2 3">
    <name type="scientific">Prorocentrum cordatum</name>
    <dbReference type="NCBI Taxonomy" id="2364126"/>
    <lineage>
        <taxon>Eukaryota</taxon>
        <taxon>Sar</taxon>
        <taxon>Alveolata</taxon>
        <taxon>Dinophyceae</taxon>
        <taxon>Prorocentrales</taxon>
        <taxon>Prorocentraceae</taxon>
        <taxon>Prorocentrum</taxon>
    </lineage>
</organism>
<dbReference type="EMBL" id="CAUYUJ010014630">
    <property type="protein sequence ID" value="CAK0844082.1"/>
    <property type="molecule type" value="Genomic_DNA"/>
</dbReference>
<keyword evidence="3" id="KW-1185">Reference proteome</keyword>
<evidence type="ECO:0008006" key="4">
    <source>
        <dbReference type="Google" id="ProtNLM"/>
    </source>
</evidence>
<evidence type="ECO:0000313" key="2">
    <source>
        <dbReference type="EMBL" id="CAK0844082.1"/>
    </source>
</evidence>
<dbReference type="Proteomes" id="UP001189429">
    <property type="component" value="Unassembled WGS sequence"/>
</dbReference>
<proteinExistence type="predicted"/>
<comment type="caution">
    <text evidence="2">The sequence shown here is derived from an EMBL/GenBank/DDBJ whole genome shotgun (WGS) entry which is preliminary data.</text>
</comment>
<name>A0ABN9TE78_9DINO</name>
<feature type="region of interest" description="Disordered" evidence="1">
    <location>
        <begin position="1785"/>
        <end position="1829"/>
    </location>
</feature>
<gene>
    <name evidence="2" type="ORF">PCOR1329_LOCUS38253</name>
</gene>
<evidence type="ECO:0000256" key="1">
    <source>
        <dbReference type="SAM" id="MobiDB-lite"/>
    </source>
</evidence>
<protein>
    <recommendedName>
        <fullName evidence="4">Calmodulin</fullName>
    </recommendedName>
</protein>
<evidence type="ECO:0000313" key="3">
    <source>
        <dbReference type="Proteomes" id="UP001189429"/>
    </source>
</evidence>
<reference evidence="2" key="1">
    <citation type="submission" date="2023-10" db="EMBL/GenBank/DDBJ databases">
        <authorList>
            <person name="Chen Y."/>
            <person name="Shah S."/>
            <person name="Dougan E. K."/>
            <person name="Thang M."/>
            <person name="Chan C."/>
        </authorList>
    </citation>
    <scope>NUCLEOTIDE SEQUENCE [LARGE SCALE GENOMIC DNA]</scope>
</reference>